<name>A0ABV0ID90_VEIPA</name>
<accession>A0ABV0ID90</accession>
<dbReference type="EMBL" id="PKMC02000007">
    <property type="protein sequence ID" value="MEO9178647.1"/>
    <property type="molecule type" value="Genomic_DNA"/>
</dbReference>
<keyword evidence="2" id="KW-1185">Reference proteome</keyword>
<dbReference type="Proteomes" id="UP000234197">
    <property type="component" value="Unassembled WGS sequence"/>
</dbReference>
<dbReference type="RefSeq" id="WP_101928769.1">
    <property type="nucleotide sequence ID" value="NZ_PKHW01000004.1"/>
</dbReference>
<reference evidence="1" key="2">
    <citation type="submission" date="2024-04" db="EMBL/GenBank/DDBJ databases">
        <title>Na.</title>
        <authorList>
            <person name="Choi B."/>
        </authorList>
    </citation>
    <scope>NUCLEOTIDE SEQUENCE</scope>
    <source>
        <strain evidence="1">UMB0138</strain>
    </source>
</reference>
<gene>
    <name evidence="1" type="ORF">CYJ21_006765</name>
</gene>
<sequence length="148" mass="17331">MYLTDEGKIHFLKHLYQKGKFNFLFKTSTNGPICICENEPRFDKNDNCLEYYGLYKVLDSYQEDLAKEILGDKYFMIDIRKKLGIVDWANIPVDAPVRVWNNASKTKERRHFAGYENGYVLTWSHGGTSWSSPKHCVSEWDHAELVEL</sequence>
<organism evidence="1 2">
    <name type="scientific">Veillonella parvula</name>
    <name type="common">Staphylococcus parvulus</name>
    <dbReference type="NCBI Taxonomy" id="29466"/>
    <lineage>
        <taxon>Bacteria</taxon>
        <taxon>Bacillati</taxon>
        <taxon>Bacillota</taxon>
        <taxon>Negativicutes</taxon>
        <taxon>Veillonellales</taxon>
        <taxon>Veillonellaceae</taxon>
        <taxon>Veillonella</taxon>
    </lineage>
</organism>
<comment type="caution">
    <text evidence="1">The sequence shown here is derived from an EMBL/GenBank/DDBJ whole genome shotgun (WGS) entry which is preliminary data.</text>
</comment>
<proteinExistence type="predicted"/>
<evidence type="ECO:0000313" key="2">
    <source>
        <dbReference type="Proteomes" id="UP000234197"/>
    </source>
</evidence>
<reference evidence="1" key="1">
    <citation type="submission" date="2017-12" db="EMBL/GenBank/DDBJ databases">
        <authorList>
            <person name="Thomas-White K."/>
            <person name="Wolfe A.J."/>
        </authorList>
    </citation>
    <scope>NUCLEOTIDE SEQUENCE</scope>
    <source>
        <strain evidence="1">UMB0138</strain>
    </source>
</reference>
<evidence type="ECO:0000313" key="1">
    <source>
        <dbReference type="EMBL" id="MEO9178647.1"/>
    </source>
</evidence>
<protein>
    <submittedName>
        <fullName evidence="1">Uncharacterized protein</fullName>
    </submittedName>
</protein>